<organism evidence="1 2">
    <name type="scientific">Moraxella macacae 0408225</name>
    <dbReference type="NCBI Taxonomy" id="1230338"/>
    <lineage>
        <taxon>Bacteria</taxon>
        <taxon>Pseudomonadati</taxon>
        <taxon>Pseudomonadota</taxon>
        <taxon>Gammaproteobacteria</taxon>
        <taxon>Moraxellales</taxon>
        <taxon>Moraxellaceae</taxon>
        <taxon>Moraxella</taxon>
    </lineage>
</organism>
<accession>L2F7K9</accession>
<evidence type="ECO:0000313" key="1">
    <source>
        <dbReference type="EMBL" id="ELA08756.1"/>
    </source>
</evidence>
<dbReference type="AlphaFoldDB" id="L2F7K9"/>
<dbReference type="Pfam" id="PF15943">
    <property type="entry name" value="YdaS_toxin"/>
    <property type="match status" value="1"/>
</dbReference>
<gene>
    <name evidence="1" type="ORF">MOMA_00040</name>
</gene>
<proteinExistence type="predicted"/>
<dbReference type="OrthoDB" id="5682908at2"/>
<dbReference type="InterPro" id="IPR010982">
    <property type="entry name" value="Lambda_DNA-bd_dom_sf"/>
</dbReference>
<dbReference type="GO" id="GO:0003677">
    <property type="term" value="F:DNA binding"/>
    <property type="evidence" value="ECO:0007669"/>
    <property type="project" value="InterPro"/>
</dbReference>
<sequence length="71" mass="7825">MTTPLEALQKAVEIAGSRKKLAKAIGCKNQTHIGVMLNRDKQASATYALKISKATGIPTYELRPDLYEHQL</sequence>
<evidence type="ECO:0008006" key="3">
    <source>
        <dbReference type="Google" id="ProtNLM"/>
    </source>
</evidence>
<dbReference type="RefSeq" id="WP_009501127.1">
    <property type="nucleotide sequence ID" value="NZ_ANIN01000001.1"/>
</dbReference>
<dbReference type="Proteomes" id="UP000023795">
    <property type="component" value="Unassembled WGS sequence"/>
</dbReference>
<keyword evidence="2" id="KW-1185">Reference proteome</keyword>
<dbReference type="eggNOG" id="COG4197">
    <property type="taxonomic scope" value="Bacteria"/>
</dbReference>
<protein>
    <recommendedName>
        <fullName evidence="3">HTH cro/C1-type domain-containing protein</fullName>
    </recommendedName>
</protein>
<evidence type="ECO:0000313" key="2">
    <source>
        <dbReference type="Proteomes" id="UP000023795"/>
    </source>
</evidence>
<name>L2F7K9_9GAMM</name>
<dbReference type="Gene3D" id="1.10.260.40">
    <property type="entry name" value="lambda repressor-like DNA-binding domains"/>
    <property type="match status" value="1"/>
</dbReference>
<comment type="caution">
    <text evidence="1">The sequence shown here is derived from an EMBL/GenBank/DDBJ whole genome shotgun (WGS) entry which is preliminary data.</text>
</comment>
<dbReference type="PATRIC" id="fig|1230338.3.peg.3"/>
<dbReference type="InterPro" id="IPR031856">
    <property type="entry name" value="YdaS_toxin-like"/>
</dbReference>
<reference evidence="1 2" key="1">
    <citation type="journal article" date="2013" name="Genome Announc.">
        <title>Genome Sequence of Moraxella macacae 0408225, a Novel Bacterial Species Isolated from a Cynomolgus Macaque with Epistaxis.</title>
        <authorList>
            <person name="Ladner J.T."/>
            <person name="Whitehouse C.A."/>
            <person name="Koroleva G.I."/>
            <person name="Palacios G.F."/>
        </authorList>
    </citation>
    <scope>NUCLEOTIDE SEQUENCE [LARGE SCALE GENOMIC DNA]</scope>
    <source>
        <strain evidence="1 2">0408225</strain>
    </source>
</reference>
<dbReference type="EMBL" id="ANIN01000001">
    <property type="protein sequence ID" value="ELA08756.1"/>
    <property type="molecule type" value="Genomic_DNA"/>
</dbReference>